<dbReference type="InterPro" id="IPR009081">
    <property type="entry name" value="PP-bd_ACP"/>
</dbReference>
<evidence type="ECO:0000313" key="5">
    <source>
        <dbReference type="Proteomes" id="UP001500456"/>
    </source>
</evidence>
<evidence type="ECO:0000259" key="3">
    <source>
        <dbReference type="PROSITE" id="PS50075"/>
    </source>
</evidence>
<name>A0ABP7R3R2_9ACTN</name>
<gene>
    <name evidence="4" type="ORF">GCM10022232_28730</name>
</gene>
<sequence>MSESTALSRTDSADNDDLQDWLVARVAEHLRMPAADIQPDVPLSDYGLDSVYALSVAAEIEDHLGFAVDPTMMWDNPTIEALLAAIGEERARSGAA</sequence>
<dbReference type="Proteomes" id="UP001500456">
    <property type="component" value="Unassembled WGS sequence"/>
</dbReference>
<evidence type="ECO:0000313" key="4">
    <source>
        <dbReference type="EMBL" id="GAA3992124.1"/>
    </source>
</evidence>
<keyword evidence="1" id="KW-0596">Phosphopantetheine</keyword>
<dbReference type="SUPFAM" id="SSF47336">
    <property type="entry name" value="ACP-like"/>
    <property type="match status" value="1"/>
</dbReference>
<dbReference type="EMBL" id="BAAAZX010000006">
    <property type="protein sequence ID" value="GAA3992124.1"/>
    <property type="molecule type" value="Genomic_DNA"/>
</dbReference>
<evidence type="ECO:0000256" key="2">
    <source>
        <dbReference type="ARBA" id="ARBA00022553"/>
    </source>
</evidence>
<dbReference type="PROSITE" id="PS50075">
    <property type="entry name" value="CARRIER"/>
    <property type="match status" value="1"/>
</dbReference>
<keyword evidence="5" id="KW-1185">Reference proteome</keyword>
<evidence type="ECO:0000256" key="1">
    <source>
        <dbReference type="ARBA" id="ARBA00022450"/>
    </source>
</evidence>
<reference evidence="5" key="1">
    <citation type="journal article" date="2019" name="Int. J. Syst. Evol. Microbiol.">
        <title>The Global Catalogue of Microorganisms (GCM) 10K type strain sequencing project: providing services to taxonomists for standard genome sequencing and annotation.</title>
        <authorList>
            <consortium name="The Broad Institute Genomics Platform"/>
            <consortium name="The Broad Institute Genome Sequencing Center for Infectious Disease"/>
            <person name="Wu L."/>
            <person name="Ma J."/>
        </authorList>
    </citation>
    <scope>NUCLEOTIDE SEQUENCE [LARGE SCALE GENOMIC DNA]</scope>
    <source>
        <strain evidence="5">JCM 16924</strain>
    </source>
</reference>
<accession>A0ABP7R3R2</accession>
<keyword evidence="2" id="KW-0597">Phosphoprotein</keyword>
<protein>
    <recommendedName>
        <fullName evidence="3">Carrier domain-containing protein</fullName>
    </recommendedName>
</protein>
<dbReference type="Gene3D" id="1.10.1200.10">
    <property type="entry name" value="ACP-like"/>
    <property type="match status" value="1"/>
</dbReference>
<organism evidence="4 5">
    <name type="scientific">Streptomyces plumbiresistens</name>
    <dbReference type="NCBI Taxonomy" id="511811"/>
    <lineage>
        <taxon>Bacteria</taxon>
        <taxon>Bacillati</taxon>
        <taxon>Actinomycetota</taxon>
        <taxon>Actinomycetes</taxon>
        <taxon>Kitasatosporales</taxon>
        <taxon>Streptomycetaceae</taxon>
        <taxon>Streptomyces</taxon>
    </lineage>
</organism>
<dbReference type="SMART" id="SM01294">
    <property type="entry name" value="PKS_PP_betabranch"/>
    <property type="match status" value="1"/>
</dbReference>
<dbReference type="Pfam" id="PF00550">
    <property type="entry name" value="PP-binding"/>
    <property type="match status" value="1"/>
</dbReference>
<comment type="caution">
    <text evidence="4">The sequence shown here is derived from an EMBL/GenBank/DDBJ whole genome shotgun (WGS) entry which is preliminary data.</text>
</comment>
<dbReference type="SMART" id="SM00823">
    <property type="entry name" value="PKS_PP"/>
    <property type="match status" value="1"/>
</dbReference>
<dbReference type="InterPro" id="IPR020806">
    <property type="entry name" value="PKS_PP-bd"/>
</dbReference>
<feature type="domain" description="Carrier" evidence="3">
    <location>
        <begin position="13"/>
        <end position="90"/>
    </location>
</feature>
<dbReference type="InterPro" id="IPR036736">
    <property type="entry name" value="ACP-like_sf"/>
</dbReference>
<proteinExistence type="predicted"/>
<dbReference type="RefSeq" id="WP_266440315.1">
    <property type="nucleotide sequence ID" value="NZ_BAAAZX010000006.1"/>
</dbReference>